<organism evidence="9 10">
    <name type="scientific">Hyphodiscus hymeniophilus</name>
    <dbReference type="NCBI Taxonomy" id="353542"/>
    <lineage>
        <taxon>Eukaryota</taxon>
        <taxon>Fungi</taxon>
        <taxon>Dikarya</taxon>
        <taxon>Ascomycota</taxon>
        <taxon>Pezizomycotina</taxon>
        <taxon>Leotiomycetes</taxon>
        <taxon>Helotiales</taxon>
        <taxon>Hyphodiscaceae</taxon>
        <taxon>Hyphodiscus</taxon>
    </lineage>
</organism>
<keyword evidence="10" id="KW-1185">Reference proteome</keyword>
<feature type="region of interest" description="Disordered" evidence="8">
    <location>
        <begin position="1"/>
        <end position="102"/>
    </location>
</feature>
<dbReference type="OrthoDB" id="76676at2759"/>
<evidence type="ECO:0000256" key="1">
    <source>
        <dbReference type="ARBA" id="ARBA00004123"/>
    </source>
</evidence>
<dbReference type="GO" id="GO:0003677">
    <property type="term" value="F:DNA binding"/>
    <property type="evidence" value="ECO:0007669"/>
    <property type="project" value="UniProtKB-KW"/>
</dbReference>
<evidence type="ECO:0000313" key="9">
    <source>
        <dbReference type="EMBL" id="KAG0650568.1"/>
    </source>
</evidence>
<evidence type="ECO:0000256" key="6">
    <source>
        <dbReference type="ARBA" id="ARBA00023242"/>
    </source>
</evidence>
<name>A0A9P6VN22_9HELO</name>
<feature type="compositionally biased region" description="Basic and acidic residues" evidence="8">
    <location>
        <begin position="414"/>
        <end position="426"/>
    </location>
</feature>
<feature type="region of interest" description="Disordered" evidence="8">
    <location>
        <begin position="345"/>
        <end position="364"/>
    </location>
</feature>
<comment type="subcellular location">
    <subcellularLocation>
        <location evidence="1 7">Nucleus</location>
    </subcellularLocation>
</comment>
<gene>
    <name evidence="9" type="ORF">D0Z07_3193</name>
</gene>
<dbReference type="GO" id="GO:0001096">
    <property type="term" value="F:TFIIF-class transcription factor complex binding"/>
    <property type="evidence" value="ECO:0007669"/>
    <property type="project" value="TreeGrafter"/>
</dbReference>
<feature type="compositionally biased region" description="Basic and acidic residues" evidence="8">
    <location>
        <begin position="167"/>
        <end position="188"/>
    </location>
</feature>
<evidence type="ECO:0000256" key="2">
    <source>
        <dbReference type="ARBA" id="ARBA00005249"/>
    </source>
</evidence>
<dbReference type="InterPro" id="IPR011039">
    <property type="entry name" value="TFIIF_interaction"/>
</dbReference>
<feature type="compositionally biased region" description="Polar residues" evidence="8">
    <location>
        <begin position="525"/>
        <end position="534"/>
    </location>
</feature>
<comment type="function">
    <text evidence="7">TFIIF is a general transcription initiation factor that binds to RNA polymerase II and helps to recruit it to the initiation complex in collaboration with TFIIB. It promotes transcription elongation.</text>
</comment>
<feature type="compositionally biased region" description="Basic and acidic residues" evidence="8">
    <location>
        <begin position="466"/>
        <end position="488"/>
    </location>
</feature>
<proteinExistence type="inferred from homology"/>
<evidence type="ECO:0000256" key="8">
    <source>
        <dbReference type="SAM" id="MobiDB-lite"/>
    </source>
</evidence>
<dbReference type="PANTHER" id="PTHR13011">
    <property type="entry name" value="TFIIF-ALPHA"/>
    <property type="match status" value="1"/>
</dbReference>
<feature type="compositionally biased region" description="Polar residues" evidence="8">
    <location>
        <begin position="494"/>
        <end position="504"/>
    </location>
</feature>
<dbReference type="InterPro" id="IPR008851">
    <property type="entry name" value="TFIIF-alpha"/>
</dbReference>
<protein>
    <recommendedName>
        <fullName evidence="7">Transcription initiation factor IIF subunit alpha</fullName>
    </recommendedName>
</protein>
<keyword evidence="6 7" id="KW-0539">Nucleus</keyword>
<evidence type="ECO:0000256" key="7">
    <source>
        <dbReference type="RuleBase" id="RU366044"/>
    </source>
</evidence>
<dbReference type="GO" id="GO:0006367">
    <property type="term" value="P:transcription initiation at RNA polymerase II promoter"/>
    <property type="evidence" value="ECO:0007669"/>
    <property type="project" value="InterPro"/>
</dbReference>
<accession>A0A9P6VN22</accession>
<feature type="compositionally biased region" description="Basic and acidic residues" evidence="8">
    <location>
        <begin position="345"/>
        <end position="355"/>
    </location>
</feature>
<dbReference type="Proteomes" id="UP000785200">
    <property type="component" value="Unassembled WGS sequence"/>
</dbReference>
<comment type="similarity">
    <text evidence="2 7">Belongs to the TFIIF alpha subunit family.</text>
</comment>
<feature type="compositionally biased region" description="Low complexity" evidence="8">
    <location>
        <begin position="659"/>
        <end position="677"/>
    </location>
</feature>
<feature type="compositionally biased region" description="Basic and acidic residues" evidence="8">
    <location>
        <begin position="144"/>
        <end position="160"/>
    </location>
</feature>
<reference evidence="9" key="1">
    <citation type="submission" date="2019-07" db="EMBL/GenBank/DDBJ databases">
        <title>Hyphodiscus hymeniophilus genome sequencing and assembly.</title>
        <authorList>
            <person name="Kramer G."/>
            <person name="Nodwell J."/>
        </authorList>
    </citation>
    <scope>NUCLEOTIDE SEQUENCE</scope>
    <source>
        <strain evidence="9">ATCC 34498</strain>
    </source>
</reference>
<feature type="compositionally biased region" description="Low complexity" evidence="8">
    <location>
        <begin position="10"/>
        <end position="22"/>
    </location>
</feature>
<dbReference type="PANTHER" id="PTHR13011:SF0">
    <property type="entry name" value="GENERAL TRANSCRIPTION FACTOR IIF SUBUNIT 1"/>
    <property type="match status" value="1"/>
</dbReference>
<feature type="region of interest" description="Disordered" evidence="8">
    <location>
        <begin position="412"/>
        <end position="678"/>
    </location>
</feature>
<evidence type="ECO:0000313" key="10">
    <source>
        <dbReference type="Proteomes" id="UP000785200"/>
    </source>
</evidence>
<feature type="compositionally biased region" description="Polar residues" evidence="8">
    <location>
        <begin position="587"/>
        <end position="609"/>
    </location>
</feature>
<feature type="compositionally biased region" description="Polar residues" evidence="8">
    <location>
        <begin position="62"/>
        <end position="71"/>
    </location>
</feature>
<dbReference type="AlphaFoldDB" id="A0A9P6VN22"/>
<keyword evidence="5 7" id="KW-0804">Transcription</keyword>
<comment type="caution">
    <text evidence="9">The sequence shown here is derived from an EMBL/GenBank/DDBJ whole genome shotgun (WGS) entry which is preliminary data.</text>
</comment>
<evidence type="ECO:0000256" key="5">
    <source>
        <dbReference type="ARBA" id="ARBA00023163"/>
    </source>
</evidence>
<keyword evidence="4 7" id="KW-0238">DNA-binding</keyword>
<feature type="compositionally biased region" description="Polar residues" evidence="8">
    <location>
        <begin position="546"/>
        <end position="556"/>
    </location>
</feature>
<dbReference type="EMBL" id="VNKQ01000006">
    <property type="protein sequence ID" value="KAG0650568.1"/>
    <property type="molecule type" value="Genomic_DNA"/>
</dbReference>
<dbReference type="Pfam" id="PF05793">
    <property type="entry name" value="TFIIF_alpha"/>
    <property type="match status" value="1"/>
</dbReference>
<feature type="compositionally biased region" description="Basic and acidic residues" evidence="8">
    <location>
        <begin position="220"/>
        <end position="233"/>
    </location>
</feature>
<evidence type="ECO:0000256" key="3">
    <source>
        <dbReference type="ARBA" id="ARBA00023015"/>
    </source>
</evidence>
<evidence type="ECO:0000256" key="4">
    <source>
        <dbReference type="ARBA" id="ARBA00023125"/>
    </source>
</evidence>
<keyword evidence="3 7" id="KW-0805">Transcription regulation</keyword>
<dbReference type="GO" id="GO:0016251">
    <property type="term" value="F:RNA polymerase II general transcription initiation factor activity"/>
    <property type="evidence" value="ECO:0007669"/>
    <property type="project" value="TreeGrafter"/>
</dbReference>
<feature type="region of interest" description="Disordered" evidence="8">
    <location>
        <begin position="139"/>
        <end position="233"/>
    </location>
</feature>
<dbReference type="GO" id="GO:0005674">
    <property type="term" value="C:transcription factor TFIIF complex"/>
    <property type="evidence" value="ECO:0007669"/>
    <property type="project" value="TreeGrafter"/>
</dbReference>
<sequence length="743" mass="80855">MSASPSGLSNGQTPTPNGGPPQFVRKAKPVDPLRPRKKPVRRTNMPSGASGAKPNGFMPNAGPSSQAPQNGSFGGPPRPLPSNGANQSYGDWSRPPLGEYHDYPLFTTKRALREGLRYHIAKFNGKKDVDPSNADEFTRPVLLSRRDPRAPSIRDGKEEEANADEVMDSREREKAEIAKAEKDARRAADLAQIAPTGNNAAAAAKKGHLTRQPKTTQVWKTDKTAEDKKKSDLRYEESLPWHVEDADGKNAWVGTYEAALSDVNVVFVVEGSSFKMIPVDKWYKFTQKAQFKTLTIEEVEAQLAKGAKETRWAMKTHEKVKAERADAVNRNAMYGSLFQAKRESTTFKNSSKRETEDADDLDFDADDLFQDDDEQATMELDQDQDAKEAQDRIKREQLGANIFDKAVEAEVDQELAKEQKEEEKRKLLGKGVTKALKKREKNYIYDSDGSSNPYESSSSDDDTSDEEKQMAIDKRKDEEAKAKAKMESSKLPSGASSKGTNTPSGRPKHSDPLKKHKNLKRSGSPGLSESSGNESSRKKLKKRHASSQPTGTSTPIPGSRPMSPVPSASQPLPDTGNRKRSIVKLTVASSKLSEISSAPPNPSPVQGNAMSDGEATAGEMSDANRPKKIKIKFGTPSGSRAGSPAPTRAGHIGAGGSRAGSPAAQGAARSQSPQSSGLIQAHEISAALPPEGITIGNLFKKFESRIGDAPGQTTRKVFFNLIKVNSFYDQKDVKKLLKPLPPK</sequence>
<feature type="compositionally biased region" description="Low complexity" evidence="8">
    <location>
        <begin position="446"/>
        <end position="457"/>
    </location>
</feature>
<dbReference type="SUPFAM" id="SSF50916">
    <property type="entry name" value="Rap30/74 interaction domains"/>
    <property type="match status" value="1"/>
</dbReference>
<dbReference type="GO" id="GO:0032968">
    <property type="term" value="P:positive regulation of transcription elongation by RNA polymerase II"/>
    <property type="evidence" value="ECO:0007669"/>
    <property type="project" value="InterPro"/>
</dbReference>